<organism evidence="5">
    <name type="scientific">freshwater metagenome</name>
    <dbReference type="NCBI Taxonomy" id="449393"/>
    <lineage>
        <taxon>unclassified sequences</taxon>
        <taxon>metagenomes</taxon>
        <taxon>ecological metagenomes</taxon>
    </lineage>
</organism>
<accession>A0A094Q5U0</accession>
<dbReference type="CDD" id="cd01734">
    <property type="entry name" value="YlxS_C"/>
    <property type="match status" value="1"/>
</dbReference>
<feature type="domain" description="Ribosome maturation factor RimP C-terminal" evidence="4">
    <location>
        <begin position="86"/>
        <end position="151"/>
    </location>
</feature>
<dbReference type="AlphaFoldDB" id="A0A094Q5U0"/>
<dbReference type="PANTHER" id="PTHR33867">
    <property type="entry name" value="RIBOSOME MATURATION FACTOR RIMP"/>
    <property type="match status" value="1"/>
</dbReference>
<keyword evidence="2" id="KW-0690">Ribosome biogenesis</keyword>
<dbReference type="InterPro" id="IPR035956">
    <property type="entry name" value="RimP_N_sf"/>
</dbReference>
<evidence type="ECO:0008006" key="6">
    <source>
        <dbReference type="Google" id="ProtNLM"/>
    </source>
</evidence>
<dbReference type="NCBIfam" id="NF000930">
    <property type="entry name" value="PRK00092.2-2"/>
    <property type="match status" value="1"/>
</dbReference>
<dbReference type="Pfam" id="PF17384">
    <property type="entry name" value="DUF150_C"/>
    <property type="match status" value="1"/>
</dbReference>
<dbReference type="InterPro" id="IPR003728">
    <property type="entry name" value="Ribosome_maturation_RimP"/>
</dbReference>
<dbReference type="InterPro" id="IPR028998">
    <property type="entry name" value="RimP_C"/>
</dbReference>
<dbReference type="EMBL" id="JNSK01000011">
    <property type="protein sequence ID" value="KGA19505.1"/>
    <property type="molecule type" value="Genomic_DNA"/>
</dbReference>
<evidence type="ECO:0000313" key="5">
    <source>
        <dbReference type="EMBL" id="KGA19505.1"/>
    </source>
</evidence>
<name>A0A094Q5U0_9ZZZZ</name>
<dbReference type="SUPFAM" id="SSF74942">
    <property type="entry name" value="YhbC-like, C-terminal domain"/>
    <property type="match status" value="1"/>
</dbReference>
<dbReference type="GO" id="GO:0006412">
    <property type="term" value="P:translation"/>
    <property type="evidence" value="ECO:0007669"/>
    <property type="project" value="TreeGrafter"/>
</dbReference>
<keyword evidence="1" id="KW-0963">Cytoplasm</keyword>
<dbReference type="GO" id="GO:0000028">
    <property type="term" value="P:ribosomal small subunit assembly"/>
    <property type="evidence" value="ECO:0007669"/>
    <property type="project" value="TreeGrafter"/>
</dbReference>
<reference evidence="5" key="1">
    <citation type="submission" date="2014-05" db="EMBL/GenBank/DDBJ databases">
        <title>Key roles for freshwater Actinobacteria revealed by deep metagenomic sequencing.</title>
        <authorList>
            <person name="Ghai R."/>
            <person name="Mizuno C.M."/>
            <person name="Picazo A."/>
            <person name="Camacho A."/>
            <person name="Rodriguez-Valera F."/>
        </authorList>
    </citation>
    <scope>NUCLEOTIDE SEQUENCE</scope>
</reference>
<evidence type="ECO:0000259" key="3">
    <source>
        <dbReference type="Pfam" id="PF02576"/>
    </source>
</evidence>
<dbReference type="GO" id="GO:0005829">
    <property type="term" value="C:cytosol"/>
    <property type="evidence" value="ECO:0007669"/>
    <property type="project" value="TreeGrafter"/>
</dbReference>
<evidence type="ECO:0000256" key="1">
    <source>
        <dbReference type="ARBA" id="ARBA00022490"/>
    </source>
</evidence>
<dbReference type="Gene3D" id="3.30.300.70">
    <property type="entry name" value="RimP-like superfamily, N-terminal"/>
    <property type="match status" value="1"/>
</dbReference>
<dbReference type="HAMAP" id="MF_01077">
    <property type="entry name" value="RimP"/>
    <property type="match status" value="1"/>
</dbReference>
<dbReference type="InterPro" id="IPR028989">
    <property type="entry name" value="RimP_N"/>
</dbReference>
<proteinExistence type="inferred from homology"/>
<evidence type="ECO:0000259" key="4">
    <source>
        <dbReference type="Pfam" id="PF17384"/>
    </source>
</evidence>
<comment type="caution">
    <text evidence="5">The sequence shown here is derived from an EMBL/GenBank/DDBJ whole genome shotgun (WGS) entry which is preliminary data.</text>
</comment>
<dbReference type="SUPFAM" id="SSF75420">
    <property type="entry name" value="YhbC-like, N-terminal domain"/>
    <property type="match status" value="1"/>
</dbReference>
<protein>
    <recommendedName>
        <fullName evidence="6">Ribosome maturation factor RimP</fullName>
    </recommendedName>
</protein>
<sequence>MSLSEKITELIQPVVEKAGFFLEDVHVVSPGKHRIITCIVDGQTPLNLDQVTSVSRDISELLDAAAFLDETPFTLEVTSPGVDRPLTLERHWRKNINRLVKVVKLDGSVINGRVTSVEHSHAFLTEDIKGKSKEHTVEFADIKRATVEIEFNRKGDL</sequence>
<gene>
    <name evidence="5" type="ORF">GM50_4995</name>
</gene>
<dbReference type="InterPro" id="IPR036847">
    <property type="entry name" value="RimP_C_sf"/>
</dbReference>
<dbReference type="PANTHER" id="PTHR33867:SF1">
    <property type="entry name" value="RIBOSOME MATURATION FACTOR RIMP"/>
    <property type="match status" value="1"/>
</dbReference>
<dbReference type="Pfam" id="PF02576">
    <property type="entry name" value="RimP_N"/>
    <property type="match status" value="1"/>
</dbReference>
<feature type="domain" description="Ribosome maturation factor RimP N-terminal" evidence="3">
    <location>
        <begin position="10"/>
        <end position="83"/>
    </location>
</feature>
<evidence type="ECO:0000256" key="2">
    <source>
        <dbReference type="ARBA" id="ARBA00022517"/>
    </source>
</evidence>